<accession>A0A0P6XPZ1</accession>
<name>A0A0P6XPZ1_9CHLR</name>
<dbReference type="Proteomes" id="UP000050417">
    <property type="component" value="Unassembled WGS sequence"/>
</dbReference>
<keyword evidence="2" id="KW-1185">Reference proteome</keyword>
<dbReference type="EMBL" id="LGCL01000016">
    <property type="protein sequence ID" value="KPL78790.1"/>
    <property type="molecule type" value="Genomic_DNA"/>
</dbReference>
<reference evidence="1 2" key="1">
    <citation type="submission" date="2015-07" db="EMBL/GenBank/DDBJ databases">
        <title>Genome sequence of Ornatilinea apprima DSM 23815.</title>
        <authorList>
            <person name="Hemp J."/>
            <person name="Ward L.M."/>
            <person name="Pace L.A."/>
            <person name="Fischer W.W."/>
        </authorList>
    </citation>
    <scope>NUCLEOTIDE SEQUENCE [LARGE SCALE GENOMIC DNA]</scope>
    <source>
        <strain evidence="1 2">P3M-1</strain>
    </source>
</reference>
<dbReference type="OrthoDB" id="4828421at2"/>
<sequence length="79" mass="9060">MNTVNPKYYEIEILEPIDPCWAEWFSGLEIATQAENNIKKTLLRGTLPDQASLYGVLGRIQSLNLTLLSVRWIVNPEDR</sequence>
<dbReference type="RefSeq" id="WP_075062073.1">
    <property type="nucleotide sequence ID" value="NZ_LGCL01000016.1"/>
</dbReference>
<proteinExistence type="predicted"/>
<comment type="caution">
    <text evidence="1">The sequence shown here is derived from an EMBL/GenBank/DDBJ whole genome shotgun (WGS) entry which is preliminary data.</text>
</comment>
<evidence type="ECO:0000313" key="1">
    <source>
        <dbReference type="EMBL" id="KPL78790.1"/>
    </source>
</evidence>
<gene>
    <name evidence="1" type="ORF">ADN00_06065</name>
</gene>
<organism evidence="1 2">
    <name type="scientific">Ornatilinea apprima</name>
    <dbReference type="NCBI Taxonomy" id="1134406"/>
    <lineage>
        <taxon>Bacteria</taxon>
        <taxon>Bacillati</taxon>
        <taxon>Chloroflexota</taxon>
        <taxon>Anaerolineae</taxon>
        <taxon>Anaerolineales</taxon>
        <taxon>Anaerolineaceae</taxon>
        <taxon>Ornatilinea</taxon>
    </lineage>
</organism>
<evidence type="ECO:0000313" key="2">
    <source>
        <dbReference type="Proteomes" id="UP000050417"/>
    </source>
</evidence>
<dbReference type="AlphaFoldDB" id="A0A0P6XPZ1"/>
<dbReference type="STRING" id="1134406.ADN00_06065"/>
<protein>
    <submittedName>
        <fullName evidence="1">Uncharacterized protein</fullName>
    </submittedName>
</protein>